<comment type="caution">
    <text evidence="2">The sequence shown here is derived from an EMBL/GenBank/DDBJ whole genome shotgun (WGS) entry which is preliminary data.</text>
</comment>
<dbReference type="AlphaFoldDB" id="A0A9P6U4U8"/>
<dbReference type="EMBL" id="JAAAJB010000276">
    <property type="protein sequence ID" value="KAG0259670.1"/>
    <property type="molecule type" value="Genomic_DNA"/>
</dbReference>
<name>A0A9P6U4U8_9FUNG</name>
<sequence length="174" mass="19174">MKFSTVSLIASVGFLILTASPTSAQIDEACVLLCDEAFSKALGECILPYKGKPKHPVRRECIAVALTSTTEAGVVKCTNKCEVALSKAIDTCIKKNAVTDSDARINCNERIVDVEEKCTERCNDLATKCYAKCDLKANKSWEPCVVKYKDSKDPRRIKCIDDIDRVRISCGQRC</sequence>
<dbReference type="OrthoDB" id="2389809at2759"/>
<accession>A0A9P6U4U8</accession>
<proteinExistence type="predicted"/>
<reference evidence="2" key="1">
    <citation type="journal article" date="2020" name="Fungal Divers.">
        <title>Resolving the Mortierellaceae phylogeny through synthesis of multi-gene phylogenetics and phylogenomics.</title>
        <authorList>
            <person name="Vandepol N."/>
            <person name="Liber J."/>
            <person name="Desiro A."/>
            <person name="Na H."/>
            <person name="Kennedy M."/>
            <person name="Barry K."/>
            <person name="Grigoriev I.V."/>
            <person name="Miller A.N."/>
            <person name="O'Donnell K."/>
            <person name="Stajich J.E."/>
            <person name="Bonito G."/>
        </authorList>
    </citation>
    <scope>NUCLEOTIDE SEQUENCE</scope>
    <source>
        <strain evidence="2">BC1065</strain>
    </source>
</reference>
<gene>
    <name evidence="2" type="ORF">DFQ27_003954</name>
</gene>
<keyword evidence="1" id="KW-0732">Signal</keyword>
<feature type="chain" id="PRO_5040145024" evidence="1">
    <location>
        <begin position="25"/>
        <end position="174"/>
    </location>
</feature>
<feature type="signal peptide" evidence="1">
    <location>
        <begin position="1"/>
        <end position="24"/>
    </location>
</feature>
<keyword evidence="3" id="KW-1185">Reference proteome</keyword>
<evidence type="ECO:0000313" key="2">
    <source>
        <dbReference type="EMBL" id="KAG0259670.1"/>
    </source>
</evidence>
<organism evidence="2 3">
    <name type="scientific">Actinomortierella ambigua</name>
    <dbReference type="NCBI Taxonomy" id="1343610"/>
    <lineage>
        <taxon>Eukaryota</taxon>
        <taxon>Fungi</taxon>
        <taxon>Fungi incertae sedis</taxon>
        <taxon>Mucoromycota</taxon>
        <taxon>Mortierellomycotina</taxon>
        <taxon>Mortierellomycetes</taxon>
        <taxon>Mortierellales</taxon>
        <taxon>Mortierellaceae</taxon>
        <taxon>Actinomortierella</taxon>
    </lineage>
</organism>
<protein>
    <submittedName>
        <fullName evidence="2">Uncharacterized protein</fullName>
    </submittedName>
</protein>
<evidence type="ECO:0000313" key="3">
    <source>
        <dbReference type="Proteomes" id="UP000807716"/>
    </source>
</evidence>
<evidence type="ECO:0000256" key="1">
    <source>
        <dbReference type="SAM" id="SignalP"/>
    </source>
</evidence>
<dbReference type="Proteomes" id="UP000807716">
    <property type="component" value="Unassembled WGS sequence"/>
</dbReference>